<sequence>MNYYEGLNEKLYKALPNARRVLEIGCAGGRLGAAYKQANPKAYWCGVEMVPEIAERAAQMLDKVICGDVNSIKAEDFDEPFDLVVCGDVLEHLIDPEFTLRNLRKLVSTGARLVTCVPNMGHISVIEKLICGDLTYEPSGLLDKTHLRFFTPSSIQKVLLDAGWLPSIVDTYMAGVSYLPVAQAIGDAATKMGVPGPIATRNLQIYQMIVSCKPALVRPELSDSVSANEGPKVSVVVPATNPWQFGANIKQSPGILEMKSPIVVVEGATSAADGLNKGLAKSNTEWILYCHQDVYLPKGSGELLLHELSKIDPSITPVVGFMGIGSGDTGQKSGLCVDRMDLLDFPASSDASSLDEFAILIHRDSPLKLDSSLGWHLWATDLCQQARSHKPAPIHIPILRIPLFHNSYNDGQLSSAYHESAKKMAAKYPENLPITTLCSTIR</sequence>
<dbReference type="AlphaFoldDB" id="A0A2S0MCN8"/>
<evidence type="ECO:0000313" key="1">
    <source>
        <dbReference type="EMBL" id="AVO33541.1"/>
    </source>
</evidence>
<dbReference type="CDD" id="cd02440">
    <property type="entry name" value="AdoMet_MTases"/>
    <property type="match status" value="1"/>
</dbReference>
<dbReference type="PANTHER" id="PTHR43861">
    <property type="entry name" value="TRANS-ACONITATE 2-METHYLTRANSFERASE-RELATED"/>
    <property type="match status" value="1"/>
</dbReference>
<accession>A0A2S0MCN8</accession>
<dbReference type="OrthoDB" id="9790457at2"/>
<dbReference type="InterPro" id="IPR029044">
    <property type="entry name" value="Nucleotide-diphossugar_trans"/>
</dbReference>
<dbReference type="RefSeq" id="WP_106702104.1">
    <property type="nucleotide sequence ID" value="NZ_CP027666.1"/>
</dbReference>
<dbReference type="Gene3D" id="3.40.50.150">
    <property type="entry name" value="Vaccinia Virus protein VP39"/>
    <property type="match status" value="1"/>
</dbReference>
<dbReference type="Pfam" id="PF13489">
    <property type="entry name" value="Methyltransf_23"/>
    <property type="match status" value="1"/>
</dbReference>
<dbReference type="InterPro" id="IPR029063">
    <property type="entry name" value="SAM-dependent_MTases_sf"/>
</dbReference>
<dbReference type="EMBL" id="CP027666">
    <property type="protein sequence ID" value="AVO33541.1"/>
    <property type="molecule type" value="Genomic_DNA"/>
</dbReference>
<evidence type="ECO:0000313" key="2">
    <source>
        <dbReference type="Proteomes" id="UP000239709"/>
    </source>
</evidence>
<organism evidence="1 2">
    <name type="scientific">Ottowia oryzae</name>
    <dbReference type="NCBI Taxonomy" id="2109914"/>
    <lineage>
        <taxon>Bacteria</taxon>
        <taxon>Pseudomonadati</taxon>
        <taxon>Pseudomonadota</taxon>
        <taxon>Betaproteobacteria</taxon>
        <taxon>Burkholderiales</taxon>
        <taxon>Comamonadaceae</taxon>
        <taxon>Ottowia</taxon>
    </lineage>
</organism>
<name>A0A2S0MCN8_9BURK</name>
<protein>
    <submittedName>
        <fullName evidence="1">Uncharacterized protein</fullName>
    </submittedName>
</protein>
<dbReference type="Proteomes" id="UP000239709">
    <property type="component" value="Chromosome"/>
</dbReference>
<keyword evidence="2" id="KW-1185">Reference proteome</keyword>
<dbReference type="SUPFAM" id="SSF53335">
    <property type="entry name" value="S-adenosyl-L-methionine-dependent methyltransferases"/>
    <property type="match status" value="1"/>
</dbReference>
<dbReference type="Gene3D" id="3.90.550.10">
    <property type="entry name" value="Spore Coat Polysaccharide Biosynthesis Protein SpsA, Chain A"/>
    <property type="match status" value="1"/>
</dbReference>
<reference evidence="1 2" key="1">
    <citation type="submission" date="2018-03" db="EMBL/GenBank/DDBJ databases">
        <title>Genome sequencing of Ottowia sp.</title>
        <authorList>
            <person name="Kim S.-J."/>
            <person name="Heo J."/>
            <person name="Kwon S.-W."/>
        </authorList>
    </citation>
    <scope>NUCLEOTIDE SEQUENCE [LARGE SCALE GENOMIC DNA]</scope>
    <source>
        <strain evidence="1 2">KADR8-3</strain>
    </source>
</reference>
<dbReference type="KEGG" id="otk:C6570_04190"/>
<gene>
    <name evidence="1" type="ORF">C6570_04190</name>
</gene>
<proteinExistence type="predicted"/>